<organism evidence="9 10">
    <name type="scientific">Streptomyces kaniharaensis</name>
    <dbReference type="NCBI Taxonomy" id="212423"/>
    <lineage>
        <taxon>Bacteria</taxon>
        <taxon>Bacillati</taxon>
        <taxon>Actinomycetota</taxon>
        <taxon>Actinomycetes</taxon>
        <taxon>Kitasatosporales</taxon>
        <taxon>Streptomycetaceae</taxon>
        <taxon>Streptomyces</taxon>
    </lineage>
</organism>
<dbReference type="OrthoDB" id="9811152at2"/>
<keyword evidence="5 6" id="KW-0804">Transcription</keyword>
<gene>
    <name evidence="9" type="ORF">F7Q99_21675</name>
</gene>
<comment type="similarity">
    <text evidence="1 6">Belongs to the sigma-70 factor family. ECF subfamily.</text>
</comment>
<dbReference type="InterPro" id="IPR007627">
    <property type="entry name" value="RNA_pol_sigma70_r2"/>
</dbReference>
<evidence type="ECO:0000256" key="4">
    <source>
        <dbReference type="ARBA" id="ARBA00023125"/>
    </source>
</evidence>
<dbReference type="InterPro" id="IPR039425">
    <property type="entry name" value="RNA_pol_sigma-70-like"/>
</dbReference>
<evidence type="ECO:0000313" key="9">
    <source>
        <dbReference type="EMBL" id="MQS14799.1"/>
    </source>
</evidence>
<dbReference type="EMBL" id="WBOF01000001">
    <property type="protein sequence ID" value="MQS14799.1"/>
    <property type="molecule type" value="Genomic_DNA"/>
</dbReference>
<evidence type="ECO:0000259" key="7">
    <source>
        <dbReference type="Pfam" id="PF04542"/>
    </source>
</evidence>
<keyword evidence="3 6" id="KW-0731">Sigma factor</keyword>
<evidence type="ECO:0000259" key="8">
    <source>
        <dbReference type="Pfam" id="PF04545"/>
    </source>
</evidence>
<sequence>MCAITAAGRLGMTRQRGQQSPHQRTLMTQLARQPQAAPATGTRMTDAKFRAVLTTYQPAVYSYIVKRTFGDAQLAEDLTQEVFVRAWHHPEILTTDHGTPLPWLYRVARNLLIDHLRARGSRPTEVGAPDFSVFAEKSALGDEIDRLLNNWSVRQALASLSEAHRTVLTELYFNHRSLAETAQLLGIPEGTVKSRCFYAIRALRLALQEHGLPR</sequence>
<dbReference type="Pfam" id="PF04542">
    <property type="entry name" value="Sigma70_r2"/>
    <property type="match status" value="1"/>
</dbReference>
<dbReference type="PANTHER" id="PTHR43133">
    <property type="entry name" value="RNA POLYMERASE ECF-TYPE SIGMA FACTO"/>
    <property type="match status" value="1"/>
</dbReference>
<evidence type="ECO:0000256" key="6">
    <source>
        <dbReference type="RuleBase" id="RU000716"/>
    </source>
</evidence>
<name>A0A6N7KW15_9ACTN</name>
<dbReference type="SUPFAM" id="SSF88946">
    <property type="entry name" value="Sigma2 domain of RNA polymerase sigma factors"/>
    <property type="match status" value="1"/>
</dbReference>
<dbReference type="InterPro" id="IPR007630">
    <property type="entry name" value="RNA_pol_sigma70_r4"/>
</dbReference>
<dbReference type="InterPro" id="IPR000838">
    <property type="entry name" value="RNA_pol_sigma70_ECF_CS"/>
</dbReference>
<evidence type="ECO:0000256" key="5">
    <source>
        <dbReference type="ARBA" id="ARBA00023163"/>
    </source>
</evidence>
<feature type="domain" description="RNA polymerase sigma-70 region 4" evidence="8">
    <location>
        <begin position="156"/>
        <end position="204"/>
    </location>
</feature>
<keyword evidence="10" id="KW-1185">Reference proteome</keyword>
<feature type="domain" description="RNA polymerase sigma-70 region 2" evidence="7">
    <location>
        <begin position="54"/>
        <end position="120"/>
    </location>
</feature>
<dbReference type="GO" id="GO:0003677">
    <property type="term" value="F:DNA binding"/>
    <property type="evidence" value="ECO:0007669"/>
    <property type="project" value="UniProtKB-KW"/>
</dbReference>
<proteinExistence type="inferred from homology"/>
<dbReference type="PANTHER" id="PTHR43133:SF52">
    <property type="entry name" value="ECF RNA POLYMERASE SIGMA FACTOR SIGL"/>
    <property type="match status" value="1"/>
</dbReference>
<dbReference type="CDD" id="cd06171">
    <property type="entry name" value="Sigma70_r4"/>
    <property type="match status" value="1"/>
</dbReference>
<reference evidence="9 10" key="1">
    <citation type="submission" date="2019-09" db="EMBL/GenBank/DDBJ databases">
        <title>Genome Sequences of Streptomyces kaniharaensis ATCC 21070.</title>
        <authorList>
            <person name="Zhu W."/>
            <person name="De Crecy-Lagard V."/>
            <person name="Richards N.G."/>
        </authorList>
    </citation>
    <scope>NUCLEOTIDE SEQUENCE [LARGE SCALE GENOMIC DNA]</scope>
    <source>
        <strain evidence="9 10">SF-557</strain>
    </source>
</reference>
<dbReference type="PROSITE" id="PS01063">
    <property type="entry name" value="SIGMA70_ECF"/>
    <property type="match status" value="1"/>
</dbReference>
<dbReference type="Gene3D" id="1.10.1740.10">
    <property type="match status" value="1"/>
</dbReference>
<evidence type="ECO:0000313" key="10">
    <source>
        <dbReference type="Proteomes" id="UP000450000"/>
    </source>
</evidence>
<dbReference type="Pfam" id="PF04545">
    <property type="entry name" value="Sigma70_r4"/>
    <property type="match status" value="1"/>
</dbReference>
<dbReference type="SUPFAM" id="SSF88659">
    <property type="entry name" value="Sigma3 and sigma4 domains of RNA polymerase sigma factors"/>
    <property type="match status" value="1"/>
</dbReference>
<keyword evidence="4 6" id="KW-0238">DNA-binding</keyword>
<dbReference type="InterPro" id="IPR014284">
    <property type="entry name" value="RNA_pol_sigma-70_dom"/>
</dbReference>
<dbReference type="GO" id="GO:0016987">
    <property type="term" value="F:sigma factor activity"/>
    <property type="evidence" value="ECO:0007669"/>
    <property type="project" value="UniProtKB-KW"/>
</dbReference>
<dbReference type="GO" id="GO:0006352">
    <property type="term" value="P:DNA-templated transcription initiation"/>
    <property type="evidence" value="ECO:0007669"/>
    <property type="project" value="InterPro"/>
</dbReference>
<evidence type="ECO:0000256" key="1">
    <source>
        <dbReference type="ARBA" id="ARBA00010641"/>
    </source>
</evidence>
<dbReference type="AlphaFoldDB" id="A0A6N7KW15"/>
<keyword evidence="2 6" id="KW-0805">Transcription regulation</keyword>
<dbReference type="InterPro" id="IPR036388">
    <property type="entry name" value="WH-like_DNA-bd_sf"/>
</dbReference>
<evidence type="ECO:0000256" key="2">
    <source>
        <dbReference type="ARBA" id="ARBA00023015"/>
    </source>
</evidence>
<accession>A0A6N7KW15</accession>
<dbReference type="InterPro" id="IPR013324">
    <property type="entry name" value="RNA_pol_sigma_r3/r4-like"/>
</dbReference>
<dbReference type="Gene3D" id="1.10.10.10">
    <property type="entry name" value="Winged helix-like DNA-binding domain superfamily/Winged helix DNA-binding domain"/>
    <property type="match status" value="1"/>
</dbReference>
<dbReference type="Proteomes" id="UP000450000">
    <property type="component" value="Unassembled WGS sequence"/>
</dbReference>
<protein>
    <recommendedName>
        <fullName evidence="6">RNA polymerase sigma factor</fullName>
    </recommendedName>
</protein>
<dbReference type="InterPro" id="IPR013325">
    <property type="entry name" value="RNA_pol_sigma_r2"/>
</dbReference>
<evidence type="ECO:0000256" key="3">
    <source>
        <dbReference type="ARBA" id="ARBA00023082"/>
    </source>
</evidence>
<comment type="caution">
    <text evidence="9">The sequence shown here is derived from an EMBL/GenBank/DDBJ whole genome shotgun (WGS) entry which is preliminary data.</text>
</comment>
<dbReference type="NCBIfam" id="TIGR02937">
    <property type="entry name" value="sigma70-ECF"/>
    <property type="match status" value="1"/>
</dbReference>